<dbReference type="VEuPathDB" id="MicrosporidiaDB:EROM_010920"/>
<sequence length="198" mass="22437">MLVFVKNGEVIHTEDLQNVDPLTLETFEEILASTGSVVFCILVCESTRHVYLASSIVSMRYTVSGAIRIYKLKDPSTRNEVKDILYFEVVRNPLYLRIFKDIQKSNPLRRKGNTMDSLGSSAGDFSQVGPVVKAVFIGNELDLVYNTDLQKKVFRNGEKRGSFASTVIGGVVFFLSFILLFFFMVCFFYILLKFVLLV</sequence>
<keyword evidence="1" id="KW-0472">Membrane</keyword>
<gene>
    <name evidence="2" type="ordered locus">EROM_010920</name>
</gene>
<organism evidence="2 3">
    <name type="scientific">Encephalitozoon romaleae (strain SJ-2008)</name>
    <name type="common">Microsporidian parasite</name>
    <dbReference type="NCBI Taxonomy" id="1178016"/>
    <lineage>
        <taxon>Eukaryota</taxon>
        <taxon>Fungi</taxon>
        <taxon>Fungi incertae sedis</taxon>
        <taxon>Microsporidia</taxon>
        <taxon>Unikaryonidae</taxon>
        <taxon>Encephalitozoon</taxon>
    </lineage>
</organism>
<proteinExistence type="predicted"/>
<dbReference type="RefSeq" id="XP_009263933.1">
    <property type="nucleotide sequence ID" value="XM_009265658.1"/>
</dbReference>
<dbReference type="KEGG" id="ero:EROM_010920"/>
<evidence type="ECO:0000313" key="3">
    <source>
        <dbReference type="Proteomes" id="UP000010094"/>
    </source>
</evidence>
<keyword evidence="3" id="KW-1185">Reference proteome</keyword>
<dbReference type="EMBL" id="CP003518">
    <property type="protein sequence ID" value="AFN82436.1"/>
    <property type="molecule type" value="Genomic_DNA"/>
</dbReference>
<evidence type="ECO:0000256" key="1">
    <source>
        <dbReference type="SAM" id="Phobius"/>
    </source>
</evidence>
<name>I6ZS59_ENCRO</name>
<protein>
    <submittedName>
        <fullName evidence="2">Uncharacterized protein</fullName>
    </submittedName>
</protein>
<accession>I6ZS59</accession>
<feature type="transmembrane region" description="Helical" evidence="1">
    <location>
        <begin position="161"/>
        <end position="192"/>
    </location>
</feature>
<evidence type="ECO:0000313" key="2">
    <source>
        <dbReference type="EMBL" id="AFN82436.1"/>
    </source>
</evidence>
<dbReference type="HOGENOM" id="CLU_1343625_0_0_1"/>
<reference evidence="2 3" key="1">
    <citation type="journal article" date="2012" name="Proc. Natl. Acad. Sci. U.S.A.">
        <title>Gain and loss of multiple functionally related, horizontally transferred genes in the reduced genomes of two microsporidian parasites.</title>
        <authorList>
            <person name="Pombert J.-F."/>
            <person name="Selman M."/>
            <person name="Burki F."/>
            <person name="Bardell F.T."/>
            <person name="Farinelli L."/>
            <person name="Solter L.F."/>
            <person name="Whitman D.W."/>
            <person name="Weiss L.M."/>
            <person name="Corradi N."/>
            <person name="Keeling P.J."/>
        </authorList>
    </citation>
    <scope>NUCLEOTIDE SEQUENCE [LARGE SCALE GENOMIC DNA]</scope>
    <source>
        <strain evidence="2 3">SJ-2008</strain>
    </source>
</reference>
<dbReference type="GeneID" id="20520719"/>
<keyword evidence="1" id="KW-1133">Transmembrane helix</keyword>
<dbReference type="OrthoDB" id="2192581at2759"/>
<dbReference type="Proteomes" id="UP000010094">
    <property type="component" value="Chromosome I"/>
</dbReference>
<dbReference type="AlphaFoldDB" id="I6ZS59"/>
<keyword evidence="1" id="KW-0812">Transmembrane</keyword>